<sequence>MWRSVPARWPASEQLFLALGERDAVIVGHDWGAMIAWTTALLRPDRVRGVAALSIPFIPRGQQSLLTAMRTRFGDNDYMQYFQQPGIADAELARDTTATFRSVLHSGSGQAPEPWNPVIPGDAQARRTDDRGVGDRPRARSPRSVSTASSG</sequence>
<dbReference type="SUPFAM" id="SSF53474">
    <property type="entry name" value="alpha/beta-Hydrolases"/>
    <property type="match status" value="1"/>
</dbReference>
<dbReference type="Pfam" id="PF00561">
    <property type="entry name" value="Abhydrolase_1"/>
    <property type="match status" value="1"/>
</dbReference>
<evidence type="ECO:0000256" key="1">
    <source>
        <dbReference type="ARBA" id="ARBA00022801"/>
    </source>
</evidence>
<evidence type="ECO:0000313" key="4">
    <source>
        <dbReference type="EMBL" id="GAA2793154.1"/>
    </source>
</evidence>
<dbReference type="InterPro" id="IPR000073">
    <property type="entry name" value="AB_hydrolase_1"/>
</dbReference>
<feature type="compositionally biased region" description="Basic and acidic residues" evidence="2">
    <location>
        <begin position="124"/>
        <end position="138"/>
    </location>
</feature>
<organism evidence="4 5">
    <name type="scientific">Saccharopolyspora taberi</name>
    <dbReference type="NCBI Taxonomy" id="60895"/>
    <lineage>
        <taxon>Bacteria</taxon>
        <taxon>Bacillati</taxon>
        <taxon>Actinomycetota</taxon>
        <taxon>Actinomycetes</taxon>
        <taxon>Pseudonocardiales</taxon>
        <taxon>Pseudonocardiaceae</taxon>
        <taxon>Saccharopolyspora</taxon>
    </lineage>
</organism>
<comment type="caution">
    <text evidence="4">The sequence shown here is derived from an EMBL/GenBank/DDBJ whole genome shotgun (WGS) entry which is preliminary data.</text>
</comment>
<keyword evidence="1" id="KW-0378">Hydrolase</keyword>
<reference evidence="4 5" key="1">
    <citation type="journal article" date="2019" name="Int. J. Syst. Evol. Microbiol.">
        <title>The Global Catalogue of Microorganisms (GCM) 10K type strain sequencing project: providing services to taxonomists for standard genome sequencing and annotation.</title>
        <authorList>
            <consortium name="The Broad Institute Genomics Platform"/>
            <consortium name="The Broad Institute Genome Sequencing Center for Infectious Disease"/>
            <person name="Wu L."/>
            <person name="Ma J."/>
        </authorList>
    </citation>
    <scope>NUCLEOTIDE SEQUENCE [LARGE SCALE GENOMIC DNA]</scope>
    <source>
        <strain evidence="4 5">JCM 9383</strain>
    </source>
</reference>
<feature type="domain" description="AB hydrolase-1" evidence="3">
    <location>
        <begin position="17"/>
        <end position="85"/>
    </location>
</feature>
<dbReference type="EMBL" id="BAAAUX010000014">
    <property type="protein sequence ID" value="GAA2793154.1"/>
    <property type="molecule type" value="Genomic_DNA"/>
</dbReference>
<evidence type="ECO:0000256" key="2">
    <source>
        <dbReference type="SAM" id="MobiDB-lite"/>
    </source>
</evidence>
<dbReference type="Gene3D" id="3.40.50.1820">
    <property type="entry name" value="alpha/beta hydrolase"/>
    <property type="match status" value="1"/>
</dbReference>
<feature type="region of interest" description="Disordered" evidence="2">
    <location>
        <begin position="103"/>
        <end position="151"/>
    </location>
</feature>
<dbReference type="RefSeq" id="WP_344680276.1">
    <property type="nucleotide sequence ID" value="NZ_BAAAUX010000014.1"/>
</dbReference>
<protein>
    <recommendedName>
        <fullName evidence="3">AB hydrolase-1 domain-containing protein</fullName>
    </recommendedName>
</protein>
<dbReference type="PRINTS" id="PR00412">
    <property type="entry name" value="EPOXHYDRLASE"/>
</dbReference>
<proteinExistence type="predicted"/>
<dbReference type="InterPro" id="IPR029058">
    <property type="entry name" value="AB_hydrolase_fold"/>
</dbReference>
<evidence type="ECO:0000313" key="5">
    <source>
        <dbReference type="Proteomes" id="UP001500979"/>
    </source>
</evidence>
<accession>A0ABN3VE07</accession>
<gene>
    <name evidence="4" type="ORF">GCM10010470_30020</name>
</gene>
<name>A0ABN3VE07_9PSEU</name>
<dbReference type="InterPro" id="IPR000639">
    <property type="entry name" value="Epox_hydrolase-like"/>
</dbReference>
<keyword evidence="5" id="KW-1185">Reference proteome</keyword>
<evidence type="ECO:0000259" key="3">
    <source>
        <dbReference type="Pfam" id="PF00561"/>
    </source>
</evidence>
<dbReference type="PANTHER" id="PTHR43329">
    <property type="entry name" value="EPOXIDE HYDROLASE"/>
    <property type="match status" value="1"/>
</dbReference>
<dbReference type="Proteomes" id="UP001500979">
    <property type="component" value="Unassembled WGS sequence"/>
</dbReference>